<organism evidence="1 2">
    <name type="scientific">Ceutorhynchus assimilis</name>
    <name type="common">cabbage seed weevil</name>
    <dbReference type="NCBI Taxonomy" id="467358"/>
    <lineage>
        <taxon>Eukaryota</taxon>
        <taxon>Metazoa</taxon>
        <taxon>Ecdysozoa</taxon>
        <taxon>Arthropoda</taxon>
        <taxon>Hexapoda</taxon>
        <taxon>Insecta</taxon>
        <taxon>Pterygota</taxon>
        <taxon>Neoptera</taxon>
        <taxon>Endopterygota</taxon>
        <taxon>Coleoptera</taxon>
        <taxon>Polyphaga</taxon>
        <taxon>Cucujiformia</taxon>
        <taxon>Curculionidae</taxon>
        <taxon>Ceutorhynchinae</taxon>
        <taxon>Ceutorhynchus</taxon>
    </lineage>
</organism>
<evidence type="ECO:0000313" key="2">
    <source>
        <dbReference type="Proteomes" id="UP001152799"/>
    </source>
</evidence>
<protein>
    <submittedName>
        <fullName evidence="1">Uncharacterized protein</fullName>
    </submittedName>
</protein>
<reference evidence="1" key="1">
    <citation type="submission" date="2022-01" db="EMBL/GenBank/DDBJ databases">
        <authorList>
            <person name="King R."/>
        </authorList>
    </citation>
    <scope>NUCLEOTIDE SEQUENCE</scope>
</reference>
<dbReference type="AlphaFoldDB" id="A0A9N9MC62"/>
<accession>A0A9N9MC62</accession>
<evidence type="ECO:0000313" key="1">
    <source>
        <dbReference type="EMBL" id="CAG9761343.1"/>
    </source>
</evidence>
<gene>
    <name evidence="1" type="ORF">CEUTPL_LOCUS2048</name>
</gene>
<sequence length="525" mass="59645">MKNNDHTQDLQEKPDPQIIDEFSSMGRFGWSSIGGNDIPYIIRLGEKFCSVRMLETNVLNTWIQWFCQRIRTALYNCINIASYYVTKNEARLLNEISFVHCDSQFGRHIFNTGDLVIRLADASECYNFFKHCCDKLANKSQTDTTNRCGFIRINKESVVPFTVKNGQRYVPICVFNESDTLEPDAEKVEGWNLSYLKFCCEVQGIKKELLEEDFCLVTSLNSIKNSFPPDKDFEDYWPEENQLHFLPGDRLHLSHNVQWFRKPAGPPPKPVRTIRVPIRPNSRKIAANFKVGGSKSQSASEITAYQCYPSTSTIQMDATSRANHSISLAAAAPSMPPLSRIETVIPGETNSIVEQAPATVQILQPPTLDNNGLNTTTQNQNNSTANKELTIPIVPSQTPDNYMPQETLAYKLRRYMLHGKMFRGINSKPYVFRGCYLVTLHDLVNNLFIGTSAEKIQQLLQVLGIEVHKANEAQRQVLMEQGKFENVTGAVFLVDLNNLLNCIAPLKYMLKGRRESVEEEKEPKK</sequence>
<dbReference type="OrthoDB" id="6497308at2759"/>
<keyword evidence="2" id="KW-1185">Reference proteome</keyword>
<name>A0A9N9MC62_9CUCU</name>
<dbReference type="Proteomes" id="UP001152799">
    <property type="component" value="Chromosome 10"/>
</dbReference>
<dbReference type="EMBL" id="OU892286">
    <property type="protein sequence ID" value="CAG9761343.1"/>
    <property type="molecule type" value="Genomic_DNA"/>
</dbReference>
<proteinExistence type="predicted"/>